<dbReference type="Gene3D" id="3.30.9.10">
    <property type="entry name" value="D-Amino Acid Oxidase, subunit A, domain 2"/>
    <property type="match status" value="1"/>
</dbReference>
<name>A0ABT7F0R0_9RHOB</name>
<evidence type="ECO:0000259" key="2">
    <source>
        <dbReference type="Pfam" id="PF01266"/>
    </source>
</evidence>
<comment type="caution">
    <text evidence="3">The sequence shown here is derived from an EMBL/GenBank/DDBJ whole genome shotgun (WGS) entry which is preliminary data.</text>
</comment>
<dbReference type="Pfam" id="PF01266">
    <property type="entry name" value="DAO"/>
    <property type="match status" value="1"/>
</dbReference>
<organism evidence="3 4">
    <name type="scientific">Pseudodonghicola flavimaris</name>
    <dbReference type="NCBI Taxonomy" id="3050036"/>
    <lineage>
        <taxon>Bacteria</taxon>
        <taxon>Pseudomonadati</taxon>
        <taxon>Pseudomonadota</taxon>
        <taxon>Alphaproteobacteria</taxon>
        <taxon>Rhodobacterales</taxon>
        <taxon>Paracoccaceae</taxon>
        <taxon>Pseudodonghicola</taxon>
    </lineage>
</organism>
<accession>A0ABT7F0R0</accession>
<dbReference type="SUPFAM" id="SSF54373">
    <property type="entry name" value="FAD-linked reductases, C-terminal domain"/>
    <property type="match status" value="1"/>
</dbReference>
<dbReference type="PANTHER" id="PTHR13847:SF289">
    <property type="entry name" value="GLYCINE OXIDASE"/>
    <property type="match status" value="1"/>
</dbReference>
<sequence>MAEILVLGAGMVGTATALALQARGHDVVLADRRAPGQETSYGNAGVIQGEAAEPYGLPTNPLTLLRLALGAENAVRLTAAGVLGQAGALLRYLNNSRTARHRAISAVYARLTARAIAAHEPLVAASGAAALMRPHGFRVAFETARAFDAARPEAERLAKSYDRGLRLLDGAALARAEPGLRLRYPGAIEWTDCWACSDPGALVAGYADLFARRGGQVTRAEAESLTRAGAGWRVTGPDGPIEAARVVLALGPWTPALLKRFGYRAPTVAKRGYHLHLRGAPTLNLPLMDTTVSSVMSPMRAGLRIATGAELVPMSAPVNRSQIARAEARARRMFDLGDAVEATPWVGTRPCLPGMLPVLGELRRTPGLWVHFGHGHQGFTLGPVTAELLAETMAGVPSDLASALHPDQAIH</sequence>
<reference evidence="3 4" key="1">
    <citation type="submission" date="2023-05" db="EMBL/GenBank/DDBJ databases">
        <title>Pseudodonghicola sp. nov.</title>
        <authorList>
            <person name="Huang J."/>
        </authorList>
    </citation>
    <scope>NUCLEOTIDE SEQUENCE [LARGE SCALE GENOMIC DNA]</scope>
    <source>
        <strain evidence="3 4">IC7</strain>
    </source>
</reference>
<dbReference type="InterPro" id="IPR036188">
    <property type="entry name" value="FAD/NAD-bd_sf"/>
</dbReference>
<dbReference type="EC" id="1.-.-.-" evidence="3"/>
<keyword evidence="1 3" id="KW-0560">Oxidoreductase</keyword>
<dbReference type="EMBL" id="JASNJD010000007">
    <property type="protein sequence ID" value="MDK3018182.1"/>
    <property type="molecule type" value="Genomic_DNA"/>
</dbReference>
<keyword evidence="4" id="KW-1185">Reference proteome</keyword>
<feature type="domain" description="FAD dependent oxidoreductase" evidence="2">
    <location>
        <begin position="4"/>
        <end position="391"/>
    </location>
</feature>
<proteinExistence type="predicted"/>
<dbReference type="SUPFAM" id="SSF51905">
    <property type="entry name" value="FAD/NAD(P)-binding domain"/>
    <property type="match status" value="1"/>
</dbReference>
<dbReference type="Gene3D" id="3.50.50.60">
    <property type="entry name" value="FAD/NAD(P)-binding domain"/>
    <property type="match status" value="2"/>
</dbReference>
<gene>
    <name evidence="3" type="ORF">QO033_10885</name>
</gene>
<protein>
    <submittedName>
        <fullName evidence="3">FAD-dependent oxidoreductase</fullName>
        <ecNumber evidence="3">1.-.-.-</ecNumber>
    </submittedName>
</protein>
<evidence type="ECO:0000313" key="3">
    <source>
        <dbReference type="EMBL" id="MDK3018182.1"/>
    </source>
</evidence>
<dbReference type="RefSeq" id="WP_284480998.1">
    <property type="nucleotide sequence ID" value="NZ_JASNJD010000007.1"/>
</dbReference>
<dbReference type="PANTHER" id="PTHR13847">
    <property type="entry name" value="SARCOSINE DEHYDROGENASE-RELATED"/>
    <property type="match status" value="1"/>
</dbReference>
<dbReference type="Proteomes" id="UP001243757">
    <property type="component" value="Unassembled WGS sequence"/>
</dbReference>
<dbReference type="GO" id="GO:0016491">
    <property type="term" value="F:oxidoreductase activity"/>
    <property type="evidence" value="ECO:0007669"/>
    <property type="project" value="UniProtKB-KW"/>
</dbReference>
<dbReference type="InterPro" id="IPR006076">
    <property type="entry name" value="FAD-dep_OxRdtase"/>
</dbReference>
<evidence type="ECO:0000256" key="1">
    <source>
        <dbReference type="ARBA" id="ARBA00023002"/>
    </source>
</evidence>
<evidence type="ECO:0000313" key="4">
    <source>
        <dbReference type="Proteomes" id="UP001243757"/>
    </source>
</evidence>